<evidence type="ECO:0008006" key="5">
    <source>
        <dbReference type="Google" id="ProtNLM"/>
    </source>
</evidence>
<evidence type="ECO:0000256" key="1">
    <source>
        <dbReference type="ARBA" id="ARBA00004123"/>
    </source>
</evidence>
<comment type="caution">
    <text evidence="3">The sequence shown here is derived from an EMBL/GenBank/DDBJ whole genome shotgun (WGS) entry which is preliminary data.</text>
</comment>
<gene>
    <name evidence="3" type="ORF">ANN_12406</name>
</gene>
<dbReference type="Proteomes" id="UP001148838">
    <property type="component" value="Unassembled WGS sequence"/>
</dbReference>
<feature type="compositionally biased region" description="Polar residues" evidence="2">
    <location>
        <begin position="63"/>
        <end position="77"/>
    </location>
</feature>
<protein>
    <recommendedName>
        <fullName evidence="5">Transposase</fullName>
    </recommendedName>
</protein>
<feature type="compositionally biased region" description="Basic and acidic residues" evidence="2">
    <location>
        <begin position="78"/>
        <end position="88"/>
    </location>
</feature>
<accession>A0ABQ8TGE9</accession>
<dbReference type="SUPFAM" id="SSF46689">
    <property type="entry name" value="Homeodomain-like"/>
    <property type="match status" value="1"/>
</dbReference>
<name>A0ABQ8TGE9_PERAM</name>
<feature type="region of interest" description="Disordered" evidence="2">
    <location>
        <begin position="58"/>
        <end position="88"/>
    </location>
</feature>
<dbReference type="EMBL" id="JAJSOF020000009">
    <property type="protein sequence ID" value="KAJ4445721.1"/>
    <property type="molecule type" value="Genomic_DNA"/>
</dbReference>
<evidence type="ECO:0000256" key="2">
    <source>
        <dbReference type="SAM" id="MobiDB-lite"/>
    </source>
</evidence>
<organism evidence="3 4">
    <name type="scientific">Periplaneta americana</name>
    <name type="common">American cockroach</name>
    <name type="synonym">Blatta americana</name>
    <dbReference type="NCBI Taxonomy" id="6978"/>
    <lineage>
        <taxon>Eukaryota</taxon>
        <taxon>Metazoa</taxon>
        <taxon>Ecdysozoa</taxon>
        <taxon>Arthropoda</taxon>
        <taxon>Hexapoda</taxon>
        <taxon>Insecta</taxon>
        <taxon>Pterygota</taxon>
        <taxon>Neoptera</taxon>
        <taxon>Polyneoptera</taxon>
        <taxon>Dictyoptera</taxon>
        <taxon>Blattodea</taxon>
        <taxon>Blattoidea</taxon>
        <taxon>Blattidae</taxon>
        <taxon>Blattinae</taxon>
        <taxon>Periplaneta</taxon>
    </lineage>
</organism>
<dbReference type="Gene3D" id="3.30.420.10">
    <property type="entry name" value="Ribonuclease H-like superfamily/Ribonuclease H"/>
    <property type="match status" value="2"/>
</dbReference>
<dbReference type="InterPro" id="IPR036397">
    <property type="entry name" value="RNaseH_sf"/>
</dbReference>
<proteinExistence type="predicted"/>
<dbReference type="InterPro" id="IPR009057">
    <property type="entry name" value="Homeodomain-like_sf"/>
</dbReference>
<evidence type="ECO:0000313" key="4">
    <source>
        <dbReference type="Proteomes" id="UP001148838"/>
    </source>
</evidence>
<evidence type="ECO:0000313" key="3">
    <source>
        <dbReference type="EMBL" id="KAJ4445721.1"/>
    </source>
</evidence>
<sequence>MAQRCQLDPVLKGRIMGCLEGSQTQTEVSRLLNVGQSVISRLWRRFEDTGDVRRMPVQGRPQIKTQQKDLNSTTLTNDSHRTGREHGTRFHPTNIVKKRSFGGGGILVWAGIIFNAHIDLHIFAAGTVNAQRYRDEIQPGGRVSRGEDIQRMDWPAMSPDLNPIEHAWYTLGRRVATRQPLPRTL</sequence>
<keyword evidence="4" id="KW-1185">Reference proteome</keyword>
<comment type="subcellular location">
    <subcellularLocation>
        <location evidence="1">Nucleus</location>
    </subcellularLocation>
</comment>
<reference evidence="3 4" key="1">
    <citation type="journal article" date="2022" name="Allergy">
        <title>Genome assembly and annotation of Periplaneta americana reveal a comprehensive cockroach allergen profile.</title>
        <authorList>
            <person name="Wang L."/>
            <person name="Xiong Q."/>
            <person name="Saelim N."/>
            <person name="Wang L."/>
            <person name="Nong W."/>
            <person name="Wan A.T."/>
            <person name="Shi M."/>
            <person name="Liu X."/>
            <person name="Cao Q."/>
            <person name="Hui J.H.L."/>
            <person name="Sookrung N."/>
            <person name="Leung T.F."/>
            <person name="Tungtrongchitr A."/>
            <person name="Tsui S.K.W."/>
        </authorList>
    </citation>
    <scope>NUCLEOTIDE SEQUENCE [LARGE SCALE GENOMIC DNA]</scope>
    <source>
        <strain evidence="3">PWHHKU_190912</strain>
    </source>
</reference>